<evidence type="ECO:0000313" key="4">
    <source>
        <dbReference type="EMBL" id="MBM7839291.1"/>
    </source>
</evidence>
<comment type="similarity">
    <text evidence="1">Belongs to the FAH family.</text>
</comment>
<dbReference type="Gene3D" id="3.90.850.10">
    <property type="entry name" value="Fumarylacetoacetase-like, C-terminal domain"/>
    <property type="match status" value="1"/>
</dbReference>
<dbReference type="EC" id="4.1.1.68" evidence="4"/>
<dbReference type="PANTHER" id="PTHR42796:SF4">
    <property type="entry name" value="FUMARYLACETOACETATE HYDROLASE DOMAIN-CONTAINING PROTEIN 2A"/>
    <property type="match status" value="1"/>
</dbReference>
<dbReference type="EMBL" id="JAFBCV010000007">
    <property type="protein sequence ID" value="MBM7839291.1"/>
    <property type="molecule type" value="Genomic_DNA"/>
</dbReference>
<dbReference type="SUPFAM" id="SSF56529">
    <property type="entry name" value="FAH"/>
    <property type="match status" value="1"/>
</dbReference>
<reference evidence="4" key="1">
    <citation type="submission" date="2021-01" db="EMBL/GenBank/DDBJ databases">
        <title>Genomic Encyclopedia of Type Strains, Phase IV (KMG-IV): sequencing the most valuable type-strain genomes for metagenomic binning, comparative biology and taxonomic classification.</title>
        <authorList>
            <person name="Goeker M."/>
        </authorList>
    </citation>
    <scope>NUCLEOTIDE SEQUENCE</scope>
    <source>
        <strain evidence="4">DSM 21943</strain>
    </source>
</reference>
<dbReference type="GO" id="GO:0016853">
    <property type="term" value="F:isomerase activity"/>
    <property type="evidence" value="ECO:0007669"/>
    <property type="project" value="UniProtKB-KW"/>
</dbReference>
<dbReference type="RefSeq" id="WP_204466569.1">
    <property type="nucleotide sequence ID" value="NZ_JAFBCV010000007.1"/>
</dbReference>
<keyword evidence="4" id="KW-0413">Isomerase</keyword>
<evidence type="ECO:0000259" key="3">
    <source>
        <dbReference type="Pfam" id="PF01557"/>
    </source>
</evidence>
<evidence type="ECO:0000256" key="1">
    <source>
        <dbReference type="ARBA" id="ARBA00010211"/>
    </source>
</evidence>
<sequence>MTRITGNYNGKQFHGMRSAFATDRNYDCPITGTIYGCLLNEVNALKANAPRFTEKPYIAPPLAPILYIKPENTKAGHGAEVTLPPSASHVHVGATLGVIIGKTASSVKIEDALHYVSGYTIVSDLSLPHDSFFRPAVKYRALDGFNPAGPWIVNKDAVSDPNNLLIVTTINNEQTATFHTSQLVRSVEQLISEVTEFMTLQQGDCLLVGTPSELPLAKQSDQIDIYIAEIGQLNHAIAAEKKEAG</sequence>
<protein>
    <submittedName>
        <fullName evidence="4">5-oxopent-3-ene-1,2,5-tricarboxylate decarboxylase/2-hydroxyhepta-2,4-diene-1,7-dioate isomerase</fullName>
        <ecNumber evidence="4">4.1.1.68</ecNumber>
        <ecNumber evidence="4">5.3.3.-</ecNumber>
    </submittedName>
</protein>
<name>A0ABS2SWB4_9BACI</name>
<keyword evidence="4" id="KW-0456">Lyase</keyword>
<feature type="domain" description="Fumarylacetoacetase-like C-terminal" evidence="3">
    <location>
        <begin position="34"/>
        <end position="237"/>
    </location>
</feature>
<dbReference type="InterPro" id="IPR036663">
    <property type="entry name" value="Fumarylacetoacetase_C_sf"/>
</dbReference>
<dbReference type="NCBIfam" id="TIGR02305">
    <property type="entry name" value="HpaG-N-term"/>
    <property type="match status" value="1"/>
</dbReference>
<keyword evidence="2" id="KW-0479">Metal-binding</keyword>
<keyword evidence="5" id="KW-1185">Reference proteome</keyword>
<dbReference type="InterPro" id="IPR012686">
    <property type="entry name" value="HPA_isomer/decarb_N"/>
</dbReference>
<dbReference type="GO" id="GO:0018800">
    <property type="term" value="F:5-oxopent-3-ene-1,2,5-tricarboxylate decarboxylase activity"/>
    <property type="evidence" value="ECO:0007669"/>
    <property type="project" value="UniProtKB-EC"/>
</dbReference>
<dbReference type="EC" id="5.3.3.-" evidence="4"/>
<organism evidence="4 5">
    <name type="scientific">Shouchella xiaoxiensis</name>
    <dbReference type="NCBI Taxonomy" id="766895"/>
    <lineage>
        <taxon>Bacteria</taxon>
        <taxon>Bacillati</taxon>
        <taxon>Bacillota</taxon>
        <taxon>Bacilli</taxon>
        <taxon>Bacillales</taxon>
        <taxon>Bacillaceae</taxon>
        <taxon>Shouchella</taxon>
    </lineage>
</organism>
<evidence type="ECO:0000313" key="5">
    <source>
        <dbReference type="Proteomes" id="UP001179280"/>
    </source>
</evidence>
<evidence type="ECO:0000256" key="2">
    <source>
        <dbReference type="ARBA" id="ARBA00022723"/>
    </source>
</evidence>
<dbReference type="InterPro" id="IPR051121">
    <property type="entry name" value="FAH"/>
</dbReference>
<dbReference type="PANTHER" id="PTHR42796">
    <property type="entry name" value="FUMARYLACETOACETATE HYDROLASE DOMAIN-CONTAINING PROTEIN 2A-RELATED"/>
    <property type="match status" value="1"/>
</dbReference>
<accession>A0ABS2SWB4</accession>
<dbReference type="InterPro" id="IPR011234">
    <property type="entry name" value="Fumarylacetoacetase-like_C"/>
</dbReference>
<dbReference type="Pfam" id="PF01557">
    <property type="entry name" value="FAA_hydrolase"/>
    <property type="match status" value="1"/>
</dbReference>
<proteinExistence type="inferred from homology"/>
<comment type="caution">
    <text evidence="4">The sequence shown here is derived from an EMBL/GenBank/DDBJ whole genome shotgun (WGS) entry which is preliminary data.</text>
</comment>
<gene>
    <name evidence="4" type="ORF">JOC54_002562</name>
</gene>
<dbReference type="Proteomes" id="UP001179280">
    <property type="component" value="Unassembled WGS sequence"/>
</dbReference>